<evidence type="ECO:0000313" key="2">
    <source>
        <dbReference type="Proteomes" id="UP001281147"/>
    </source>
</evidence>
<name>A0ACC3N5E4_9PEZI</name>
<organism evidence="1 2">
    <name type="scientific">Vermiconidia calcicola</name>
    <dbReference type="NCBI Taxonomy" id="1690605"/>
    <lineage>
        <taxon>Eukaryota</taxon>
        <taxon>Fungi</taxon>
        <taxon>Dikarya</taxon>
        <taxon>Ascomycota</taxon>
        <taxon>Pezizomycotina</taxon>
        <taxon>Dothideomycetes</taxon>
        <taxon>Dothideomycetidae</taxon>
        <taxon>Mycosphaerellales</taxon>
        <taxon>Extremaceae</taxon>
        <taxon>Vermiconidia</taxon>
    </lineage>
</organism>
<protein>
    <submittedName>
        <fullName evidence="1">Uncharacterized protein</fullName>
    </submittedName>
</protein>
<keyword evidence="2" id="KW-1185">Reference proteome</keyword>
<gene>
    <name evidence="1" type="ORF">LTR37_011326</name>
</gene>
<comment type="caution">
    <text evidence="1">The sequence shown here is derived from an EMBL/GenBank/DDBJ whole genome shotgun (WGS) entry which is preliminary data.</text>
</comment>
<proteinExistence type="predicted"/>
<dbReference type="Proteomes" id="UP001281147">
    <property type="component" value="Unassembled WGS sequence"/>
</dbReference>
<dbReference type="EMBL" id="JAUTXU010000098">
    <property type="protein sequence ID" value="KAK3708805.1"/>
    <property type="molecule type" value="Genomic_DNA"/>
</dbReference>
<reference evidence="1" key="1">
    <citation type="submission" date="2023-07" db="EMBL/GenBank/DDBJ databases">
        <title>Black Yeasts Isolated from many extreme environments.</title>
        <authorList>
            <person name="Coleine C."/>
            <person name="Stajich J.E."/>
            <person name="Selbmann L."/>
        </authorList>
    </citation>
    <scope>NUCLEOTIDE SEQUENCE</scope>
    <source>
        <strain evidence="1">CCFEE 5714</strain>
    </source>
</reference>
<accession>A0ACC3N5E4</accession>
<evidence type="ECO:0000313" key="1">
    <source>
        <dbReference type="EMBL" id="KAK3708805.1"/>
    </source>
</evidence>
<sequence>MKIILTGATGLVGAECVRLALNNPQITEVVALARKPVTVPDGASRSKLRSVVVEDLSQEYSEDVKEQLSGAHACIWNLAITPSKARALPANDVSKVCLDYTMTGIKTMASVASTEVPFRFVYTSGALSERDPSKSLWLNPEYRKMRGEVENRLLDYAVDTAGKVEVQVTKPGLIDHAGRFAAARTLLSATGLSNINVSELAAAELNQALGGFDKDTLMTTDLVRIGREALWNS</sequence>